<dbReference type="GO" id="GO:0016829">
    <property type="term" value="F:lyase activity"/>
    <property type="evidence" value="ECO:0007669"/>
    <property type="project" value="UniProtKB-KW"/>
</dbReference>
<evidence type="ECO:0000259" key="2">
    <source>
        <dbReference type="Pfam" id="PF18370"/>
    </source>
</evidence>
<organism evidence="4 5">
    <name type="scientific">Paenibacillus odorifer</name>
    <dbReference type="NCBI Taxonomy" id="189426"/>
    <lineage>
        <taxon>Bacteria</taxon>
        <taxon>Bacillati</taxon>
        <taxon>Bacillota</taxon>
        <taxon>Bacilli</taxon>
        <taxon>Bacillales</taxon>
        <taxon>Paenibacillaceae</taxon>
        <taxon>Paenibacillus</taxon>
    </lineage>
</organism>
<keyword evidence="5" id="KW-1185">Reference proteome</keyword>
<gene>
    <name evidence="4" type="ORF">BSO21_05735</name>
</gene>
<dbReference type="Pfam" id="PF18370">
    <property type="entry name" value="RGI_lyase"/>
    <property type="match status" value="1"/>
</dbReference>
<dbReference type="PANTHER" id="PTHR43118">
    <property type="entry name" value="RHAMNOGALACTURONAN LYASE (EUROFUNG)"/>
    <property type="match status" value="1"/>
</dbReference>
<proteinExistence type="predicted"/>
<evidence type="ECO:0000259" key="3">
    <source>
        <dbReference type="Pfam" id="PF21348"/>
    </source>
</evidence>
<evidence type="ECO:0000313" key="4">
    <source>
        <dbReference type="EMBL" id="OMD37498.1"/>
    </source>
</evidence>
<evidence type="ECO:0000256" key="1">
    <source>
        <dbReference type="SAM" id="SignalP"/>
    </source>
</evidence>
<dbReference type="Pfam" id="PF21348">
    <property type="entry name" value="RGL11_C"/>
    <property type="match status" value="1"/>
</dbReference>
<feature type="chain" id="PRO_5045500918" evidence="1">
    <location>
        <begin position="22"/>
        <end position="607"/>
    </location>
</feature>
<dbReference type="InterPro" id="IPR049366">
    <property type="entry name" value="RGL11_C"/>
</dbReference>
<dbReference type="InterPro" id="IPR041624">
    <property type="entry name" value="RGI_lyase"/>
</dbReference>
<dbReference type="Gene3D" id="2.60.40.10">
    <property type="entry name" value="Immunoglobulins"/>
    <property type="match status" value="1"/>
</dbReference>
<protein>
    <submittedName>
        <fullName evidence="4">Rhamnogalacturonan lyase</fullName>
    </submittedName>
</protein>
<name>A0ABX3GUD7_9BACL</name>
<dbReference type="InterPro" id="IPR013783">
    <property type="entry name" value="Ig-like_fold"/>
</dbReference>
<dbReference type="PANTHER" id="PTHR43118:SF1">
    <property type="entry name" value="RHAMNOGALACTURONAN LYASE (EUROFUNG)"/>
    <property type="match status" value="1"/>
</dbReference>
<dbReference type="SUPFAM" id="SSF69318">
    <property type="entry name" value="Integrin alpha N-terminal domain"/>
    <property type="match status" value="1"/>
</dbReference>
<comment type="caution">
    <text evidence="4">The sequence shown here is derived from an EMBL/GenBank/DDBJ whole genome shotgun (WGS) entry which is preliminary data.</text>
</comment>
<feature type="domain" description="Rhamnogalacturonan lyase family 11 C-terminal" evidence="3">
    <location>
        <begin position="114"/>
        <end position="601"/>
    </location>
</feature>
<keyword evidence="4" id="KW-0456">Lyase</keyword>
<dbReference type="InterPro" id="IPR028994">
    <property type="entry name" value="Integrin_alpha_N"/>
</dbReference>
<feature type="signal peptide" evidence="1">
    <location>
        <begin position="1"/>
        <end position="21"/>
    </location>
</feature>
<keyword evidence="1" id="KW-0732">Signal</keyword>
<evidence type="ECO:0000313" key="5">
    <source>
        <dbReference type="Proteomes" id="UP000187158"/>
    </source>
</evidence>
<sequence>MWFLVFTLGTAAFGSLSSVSAASARQAEKLNRGLVAVKVSSGIFVSWRLLGTEELSVSFNLYRNGTKVNVTPITDSTNYQDNAGTTSSSYTVRAIVGGIEQSDSPAANVWANNYLDVPIQIPAGGTTPDGVSYTYSANDASVGDLDGDGEYEIVLKWDPSNSKDNSQSGYTGNVYLDAYKLNGTRLWRIDLGKNIRAGAHYTQFLVYDFNGDGKAEVVCKTADGTVDGVGVTLGNTSADYRNSSGYILTGPEYLSVFSGQTGKTLTTIDYVPARGTVSSWGDNYGNRVDRFLAGVAYLDGVHPSIIMARGYYTRTVVVAFDWNGSALTRKWTFDSNSSTNAGTAGQGNHSLSVADVDNDGKDEIIYGALTIDNNGATLYNTGLGHGDALHVGDLNPNRPGLEVFKVMENTSSPYGAAVWDAANGTVLWGVYTGKDTGRGMAADIDPNYPGEEVWAHGVGLYSITGTKISSSMPSVNFGIWWDGDLSRELLDGVKIDKWNPASNSVTNLLTGASVASNNSTKATPSLQADLLGDWREEAIWRKSDNSALRIYTTTNITTNKIYTLMHDPVYRLSIAWQNTAYNQPPHTGFFLGNGMATVSKPNIYVVP</sequence>
<dbReference type="InterPro" id="IPR034641">
    <property type="entry name" value="RGL11"/>
</dbReference>
<reference evidence="4 5" key="1">
    <citation type="submission" date="2016-11" db="EMBL/GenBank/DDBJ databases">
        <title>Paenibacillus species isolates.</title>
        <authorList>
            <person name="Beno S.M."/>
        </authorList>
    </citation>
    <scope>NUCLEOTIDE SEQUENCE [LARGE SCALE GENOMIC DNA]</scope>
    <source>
        <strain evidence="4 5">FSL H7-0433</strain>
    </source>
</reference>
<accession>A0ABX3GUD7</accession>
<dbReference type="Proteomes" id="UP000187158">
    <property type="component" value="Unassembled WGS sequence"/>
</dbReference>
<dbReference type="EMBL" id="MPVP01000019">
    <property type="protein sequence ID" value="OMD37498.1"/>
    <property type="molecule type" value="Genomic_DNA"/>
</dbReference>
<dbReference type="CDD" id="cd10318">
    <property type="entry name" value="RGL11"/>
    <property type="match status" value="1"/>
</dbReference>
<feature type="domain" description="Rhamnogalacturonan I lyase beta-sheet" evidence="2">
    <location>
        <begin position="25"/>
        <end position="110"/>
    </location>
</feature>